<dbReference type="EMBL" id="CAMXCT020003513">
    <property type="protein sequence ID" value="CAL1158241.1"/>
    <property type="molecule type" value="Genomic_DNA"/>
</dbReference>
<feature type="compositionally biased region" description="Basic and acidic residues" evidence="2">
    <location>
        <begin position="468"/>
        <end position="487"/>
    </location>
</feature>
<comment type="caution">
    <text evidence="3">The sequence shown here is derived from an EMBL/GenBank/DDBJ whole genome shotgun (WGS) entry which is preliminary data.</text>
</comment>
<feature type="compositionally biased region" description="Low complexity" evidence="2">
    <location>
        <begin position="176"/>
        <end position="188"/>
    </location>
</feature>
<dbReference type="EMBL" id="CAMXCT010003513">
    <property type="protein sequence ID" value="CAI4004866.1"/>
    <property type="molecule type" value="Genomic_DNA"/>
</dbReference>
<feature type="compositionally biased region" description="Basic and acidic residues" evidence="2">
    <location>
        <begin position="189"/>
        <end position="198"/>
    </location>
</feature>
<feature type="coiled-coil region" evidence="1">
    <location>
        <begin position="360"/>
        <end position="401"/>
    </location>
</feature>
<feature type="region of interest" description="Disordered" evidence="2">
    <location>
        <begin position="466"/>
        <end position="487"/>
    </location>
</feature>
<organism evidence="3">
    <name type="scientific">Cladocopium goreaui</name>
    <dbReference type="NCBI Taxonomy" id="2562237"/>
    <lineage>
        <taxon>Eukaryota</taxon>
        <taxon>Sar</taxon>
        <taxon>Alveolata</taxon>
        <taxon>Dinophyceae</taxon>
        <taxon>Suessiales</taxon>
        <taxon>Symbiodiniaceae</taxon>
        <taxon>Cladocopium</taxon>
    </lineage>
</organism>
<dbReference type="OrthoDB" id="448433at2759"/>
<feature type="compositionally biased region" description="Low complexity" evidence="2">
    <location>
        <begin position="22"/>
        <end position="41"/>
    </location>
</feature>
<accession>A0A9P1D7X8</accession>
<dbReference type="Proteomes" id="UP001152797">
    <property type="component" value="Unassembled WGS sequence"/>
</dbReference>
<feature type="compositionally biased region" description="Low complexity" evidence="2">
    <location>
        <begin position="90"/>
        <end position="102"/>
    </location>
</feature>
<evidence type="ECO:0000313" key="5">
    <source>
        <dbReference type="EMBL" id="CAL4792178.1"/>
    </source>
</evidence>
<dbReference type="AlphaFoldDB" id="A0A9P1D7X8"/>
<feature type="region of interest" description="Disordered" evidence="2">
    <location>
        <begin position="17"/>
        <end position="41"/>
    </location>
</feature>
<feature type="region of interest" description="Disordered" evidence="2">
    <location>
        <begin position="87"/>
        <end position="143"/>
    </location>
</feature>
<keyword evidence="6" id="KW-1185">Reference proteome</keyword>
<feature type="region of interest" description="Disordered" evidence="2">
    <location>
        <begin position="169"/>
        <end position="198"/>
    </location>
</feature>
<feature type="compositionally biased region" description="Low complexity" evidence="2">
    <location>
        <begin position="245"/>
        <end position="259"/>
    </location>
</feature>
<gene>
    <name evidence="3" type="ORF">C1SCF055_LOCUS30635</name>
</gene>
<protein>
    <submittedName>
        <fullName evidence="5">Reticulocyte-binding protein 2-like a</fullName>
    </submittedName>
</protein>
<proteinExistence type="predicted"/>
<evidence type="ECO:0000256" key="1">
    <source>
        <dbReference type="SAM" id="Coils"/>
    </source>
</evidence>
<evidence type="ECO:0000256" key="2">
    <source>
        <dbReference type="SAM" id="MobiDB-lite"/>
    </source>
</evidence>
<evidence type="ECO:0000313" key="3">
    <source>
        <dbReference type="EMBL" id="CAI4004866.1"/>
    </source>
</evidence>
<evidence type="ECO:0000313" key="4">
    <source>
        <dbReference type="EMBL" id="CAL1158241.1"/>
    </source>
</evidence>
<evidence type="ECO:0000313" key="6">
    <source>
        <dbReference type="Proteomes" id="UP001152797"/>
    </source>
</evidence>
<name>A0A9P1D7X8_9DINO</name>
<dbReference type="EMBL" id="CAMXCT030003513">
    <property type="protein sequence ID" value="CAL4792178.1"/>
    <property type="molecule type" value="Genomic_DNA"/>
</dbReference>
<reference evidence="3" key="1">
    <citation type="submission" date="2022-10" db="EMBL/GenBank/DDBJ databases">
        <authorList>
            <person name="Chen Y."/>
            <person name="Dougan E. K."/>
            <person name="Chan C."/>
            <person name="Rhodes N."/>
            <person name="Thang M."/>
        </authorList>
    </citation>
    <scope>NUCLEOTIDE SEQUENCE</scope>
</reference>
<keyword evidence="1" id="KW-0175">Coiled coil</keyword>
<sequence>MTLIQWPGLFDSRENLAESKEAQGQGQAPGEAASVAANAASLADSLDMEPDGTWGHWNEVDSPAIQIPAQPRIPLPLEQEVPNEMVEMVRSSSSGTRSGPRSLWPRDGGHPLELLVTRPAGSAKARSERPEAEASTQAGAGTNALLERCRKAEQEVEVLRREMQSMEQQLSEYKQQLHQAQEAAQAQSDQRKHAEQEVQMLRRERDSIEQQLSQYKEQLQEDAPRHSERFENAEQELRMLRQQHQSMEQQLSLSKQQLQHAKDENQQQLLELEHQLAEAATKLEDVEQLKAQLKEARFGQQAHQLDLSWKSQAEQHLASLSAAEQRCEASQQKTLLAQRHAAEVERQRKELARNVGVQARQRLTEELEQALSEKAALEKRLKKAQRSFAEEQRLRSSLMQEMEISAAELKTFKDEASELSRSRGALLQKQRRLAKSEAGQFESFQAQLNQAEQERRVLQVELAKSQRLRSEEQKRRQAALAERDRTQHELQQLVQSLRQGQIHPAKRRAASPLPSPKAQNVEILQAANGTSAEARERLLQMIELAKERTMQRRHLSDAAEEVREQARALEELLTKEFLINSERTELV</sequence>
<feature type="region of interest" description="Disordered" evidence="2">
    <location>
        <begin position="242"/>
        <end position="264"/>
    </location>
</feature>
<reference evidence="4" key="2">
    <citation type="submission" date="2024-04" db="EMBL/GenBank/DDBJ databases">
        <authorList>
            <person name="Chen Y."/>
            <person name="Shah S."/>
            <person name="Dougan E. K."/>
            <person name="Thang M."/>
            <person name="Chan C."/>
        </authorList>
    </citation>
    <scope>NUCLEOTIDE SEQUENCE [LARGE SCALE GENOMIC DNA]</scope>
</reference>